<dbReference type="EMBL" id="JTJC03000002">
    <property type="protein sequence ID" value="NHC34533.1"/>
    <property type="molecule type" value="Genomic_DNA"/>
</dbReference>
<comment type="function">
    <text evidence="4">Involved in the system for phosphate transport across the cytoplasmic membrane.</text>
</comment>
<evidence type="ECO:0000313" key="7">
    <source>
        <dbReference type="Proteomes" id="UP000031532"/>
    </source>
</evidence>
<sequence>MKTIASISIFLAGFGVAIATAMAMPNAVSPTKQPLRLAQANNSEPAATVKTDGSSTVYPITKAIAEEFKTTEAGQNAQMLVNFSGTSAGFKKFCAGETDISDASRPIRTDEMEACNNNKIRYIELPVAYDALTIAVNPQNTWAKDITVAELKKMWEPVAEGKITNWQQIRSAWSDRPLKLYGAGKDSGTFDYFTEAVVGKARASRQDYTASENDDELVAGISKDPNALGYFGFAYYEANQNKLKALAVDSGRGAVSPSRQAVEKAQYEPLSRPLFIYVNARSAQLKPTVRRFVDFYIQRAPTLVSSVGYIPLPAEGYRLTYIYFNRGKVGTVFEGKSQIGLTIGQLLRRQAKF</sequence>
<dbReference type="FunFam" id="3.40.190.10:FF:000156">
    <property type="entry name" value="Phosphate ABC transporter, phosphate-binding protein"/>
    <property type="match status" value="1"/>
</dbReference>
<proteinExistence type="inferred from homology"/>
<gene>
    <name evidence="6" type="ORF">QH73_0007645</name>
</gene>
<dbReference type="NCBIfam" id="TIGR02136">
    <property type="entry name" value="ptsS_2"/>
    <property type="match status" value="1"/>
</dbReference>
<reference evidence="6 7" key="1">
    <citation type="journal article" date="2015" name="Genome Announc.">
        <title>Draft Genome Sequence of the Terrestrial Cyanobacterium Scytonema millei VB511283, Isolated from Eastern India.</title>
        <authorList>
            <person name="Sen D."/>
            <person name="Chandrababunaidu M.M."/>
            <person name="Singh D."/>
            <person name="Sanghi N."/>
            <person name="Ghorai A."/>
            <person name="Mishra G.P."/>
            <person name="Madduluri M."/>
            <person name="Adhikary S.P."/>
            <person name="Tripathy S."/>
        </authorList>
    </citation>
    <scope>NUCLEOTIDE SEQUENCE [LARGE SCALE GENOMIC DNA]</scope>
    <source>
        <strain evidence="6 7">VB511283</strain>
    </source>
</reference>
<name>A0A9X5E499_9CYAN</name>
<dbReference type="CDD" id="cd13654">
    <property type="entry name" value="PBP2_phosphate_like_2"/>
    <property type="match status" value="1"/>
</dbReference>
<feature type="signal peptide" evidence="4">
    <location>
        <begin position="1"/>
        <end position="23"/>
    </location>
</feature>
<dbReference type="PANTHER" id="PTHR30570:SF1">
    <property type="entry name" value="PHOSPHATE-BINDING PROTEIN PSTS"/>
    <property type="match status" value="1"/>
</dbReference>
<keyword evidence="2 4" id="KW-0813">Transport</keyword>
<dbReference type="AlphaFoldDB" id="A0A9X5E499"/>
<evidence type="ECO:0000256" key="3">
    <source>
        <dbReference type="ARBA" id="ARBA00022729"/>
    </source>
</evidence>
<dbReference type="RefSeq" id="WP_039716892.1">
    <property type="nucleotide sequence ID" value="NZ_JTJC03000002.1"/>
</dbReference>
<dbReference type="PANTHER" id="PTHR30570">
    <property type="entry name" value="PERIPLASMIC PHOSPHATE BINDING COMPONENT OF PHOSPHATE ABC TRANSPORTER"/>
    <property type="match status" value="1"/>
</dbReference>
<feature type="chain" id="PRO_5041015336" description="Phosphate-binding protein" evidence="4">
    <location>
        <begin position="24"/>
        <end position="353"/>
    </location>
</feature>
<dbReference type="GO" id="GO:0006817">
    <property type="term" value="P:phosphate ion transport"/>
    <property type="evidence" value="ECO:0007669"/>
    <property type="project" value="UniProtKB-UniRule"/>
</dbReference>
<dbReference type="InterPro" id="IPR011862">
    <property type="entry name" value="Phos-bd"/>
</dbReference>
<organism evidence="6 7">
    <name type="scientific">Scytonema millei VB511283</name>
    <dbReference type="NCBI Taxonomy" id="1245923"/>
    <lineage>
        <taxon>Bacteria</taxon>
        <taxon>Bacillati</taxon>
        <taxon>Cyanobacteriota</taxon>
        <taxon>Cyanophyceae</taxon>
        <taxon>Nostocales</taxon>
        <taxon>Scytonemataceae</taxon>
        <taxon>Scytonema</taxon>
    </lineage>
</organism>
<comment type="caution">
    <text evidence="6">The sequence shown here is derived from an EMBL/GenBank/DDBJ whole genome shotgun (WGS) entry which is preliminary data.</text>
</comment>
<evidence type="ECO:0000256" key="2">
    <source>
        <dbReference type="ARBA" id="ARBA00022448"/>
    </source>
</evidence>
<feature type="domain" description="PBP" evidence="5">
    <location>
        <begin position="43"/>
        <end position="297"/>
    </location>
</feature>
<dbReference type="Gene3D" id="3.40.190.10">
    <property type="entry name" value="Periplasmic binding protein-like II"/>
    <property type="match status" value="2"/>
</dbReference>
<evidence type="ECO:0000313" key="6">
    <source>
        <dbReference type="EMBL" id="NHC34533.1"/>
    </source>
</evidence>
<protein>
    <recommendedName>
        <fullName evidence="4">Phosphate-binding protein</fullName>
    </recommendedName>
</protein>
<dbReference type="GO" id="GO:0042301">
    <property type="term" value="F:phosphate ion binding"/>
    <property type="evidence" value="ECO:0007669"/>
    <property type="project" value="UniProtKB-UniRule"/>
</dbReference>
<evidence type="ECO:0000259" key="5">
    <source>
        <dbReference type="Pfam" id="PF12849"/>
    </source>
</evidence>
<keyword evidence="7" id="KW-1185">Reference proteome</keyword>
<evidence type="ECO:0000256" key="4">
    <source>
        <dbReference type="RuleBase" id="RU367119"/>
    </source>
</evidence>
<accession>A0A9X5E499</accession>
<keyword evidence="3 4" id="KW-0732">Signal</keyword>
<dbReference type="Proteomes" id="UP000031532">
    <property type="component" value="Unassembled WGS sequence"/>
</dbReference>
<comment type="similarity">
    <text evidence="1 4">Belongs to the PstS family.</text>
</comment>
<dbReference type="InterPro" id="IPR024370">
    <property type="entry name" value="PBP_domain"/>
</dbReference>
<dbReference type="SUPFAM" id="SSF53850">
    <property type="entry name" value="Periplasmic binding protein-like II"/>
    <property type="match status" value="1"/>
</dbReference>
<evidence type="ECO:0000256" key="1">
    <source>
        <dbReference type="ARBA" id="ARBA00008725"/>
    </source>
</evidence>
<dbReference type="Pfam" id="PF12849">
    <property type="entry name" value="PBP_like_2"/>
    <property type="match status" value="1"/>
</dbReference>
<dbReference type="InterPro" id="IPR050811">
    <property type="entry name" value="Phosphate_ABC_transporter"/>
</dbReference>
<dbReference type="OrthoDB" id="9790048at2"/>
<keyword evidence="4" id="KW-0592">Phosphate transport</keyword>